<dbReference type="AlphaFoldDB" id="S0EVX1"/>
<dbReference type="GO" id="GO:0009523">
    <property type="term" value="C:photosystem II"/>
    <property type="evidence" value="ECO:0007669"/>
    <property type="project" value="UniProtKB-KW"/>
</dbReference>
<sequence>MRGKWALLILMFLNIVLSLHVAWGQGQWQGHTYPLMQANEEKPSSFLVIDTGGSGGPFGRGDPHYHLSDVDFVNLNEGWACGYGGVFMTKDGGLSWEREEPRGDWIRIRVVAPGEVYLLEGHHPGGRGKVFLWHTKDGGKSWERVEALEGKLSGYWDMFFRGKEGWIISGWNPSFHTSDGGKTWKEVNFDNLIGQAYKIAIPADVPSRNGYVLYVWGGAYKEGNWMARLLKSEDGGKTWKVLPLPEEMPAQAFAAMCFPTSRMGWIGLEGGKLLFTKDGGESWEWLKLPTERRVVALWIDQIGDGFASIDNSDVYHITDCLYETHDYGKTWQVVLSGYKQLNAIASIGPGYLWAVGYEPTLVPDDIVAILQRW</sequence>
<evidence type="ECO:0000259" key="3">
    <source>
        <dbReference type="Pfam" id="PF14870"/>
    </source>
</evidence>
<name>S0EVX1_CHTCT</name>
<dbReference type="InterPro" id="IPR028203">
    <property type="entry name" value="PSII_CF48-like_dom"/>
</dbReference>
<proteinExistence type="predicted"/>
<gene>
    <name evidence="4" type="ORF">CCALI_02149</name>
</gene>
<dbReference type="PANTHER" id="PTHR47199:SF2">
    <property type="entry name" value="PHOTOSYSTEM II STABILITY_ASSEMBLY FACTOR HCF136, CHLOROPLASTIC"/>
    <property type="match status" value="1"/>
</dbReference>
<dbReference type="Pfam" id="PF14870">
    <property type="entry name" value="PSII_BNR"/>
    <property type="match status" value="2"/>
</dbReference>
<dbReference type="Gene3D" id="2.130.10.10">
    <property type="entry name" value="YVTN repeat-like/Quinoprotein amine dehydrogenase"/>
    <property type="match status" value="2"/>
</dbReference>
<evidence type="ECO:0000256" key="1">
    <source>
        <dbReference type="ARBA" id="ARBA00022531"/>
    </source>
</evidence>
<reference evidence="5" key="1">
    <citation type="submission" date="2013-03" db="EMBL/GenBank/DDBJ databases">
        <title>Genome sequence of Chthonomonas calidirosea, the first sequenced genome from the Armatimonadetes phylum (formally candidate division OP10).</title>
        <authorList>
            <person name="Lee K.C.Y."/>
            <person name="Morgan X.C."/>
            <person name="Dunfield P.F."/>
            <person name="Tamas I."/>
            <person name="Houghton K.M."/>
            <person name="Vyssotski M."/>
            <person name="Ryan J.L.J."/>
            <person name="Lagutin K."/>
            <person name="McDonald I.R."/>
            <person name="Stott M.B."/>
        </authorList>
    </citation>
    <scope>NUCLEOTIDE SEQUENCE [LARGE SCALE GENOMIC DNA]</scope>
    <source>
        <strain evidence="5">DSM 23976 / ICMP 18418 / T49</strain>
    </source>
</reference>
<keyword evidence="1" id="KW-0602">Photosynthesis</keyword>
<evidence type="ECO:0000313" key="5">
    <source>
        <dbReference type="Proteomes" id="UP000014227"/>
    </source>
</evidence>
<dbReference type="GO" id="GO:0015979">
    <property type="term" value="P:photosynthesis"/>
    <property type="evidence" value="ECO:0007669"/>
    <property type="project" value="UniProtKB-KW"/>
</dbReference>
<dbReference type="EMBL" id="HF951689">
    <property type="protein sequence ID" value="CCW35956.1"/>
    <property type="molecule type" value="Genomic_DNA"/>
</dbReference>
<evidence type="ECO:0000256" key="2">
    <source>
        <dbReference type="ARBA" id="ARBA00023276"/>
    </source>
</evidence>
<feature type="domain" description="Photosynthesis system II assembly factor Ycf48/Hcf136-like" evidence="3">
    <location>
        <begin position="228"/>
        <end position="334"/>
    </location>
</feature>
<dbReference type="InParanoid" id="S0EVX1"/>
<protein>
    <recommendedName>
        <fullName evidence="3">Photosynthesis system II assembly factor Ycf48/Hcf136-like domain-containing protein</fullName>
    </recommendedName>
</protein>
<dbReference type="OrthoDB" id="184130at2"/>
<feature type="domain" description="Photosynthesis system II assembly factor Ycf48/Hcf136-like" evidence="3">
    <location>
        <begin position="67"/>
        <end position="154"/>
    </location>
</feature>
<organism evidence="4 5">
    <name type="scientific">Chthonomonas calidirosea (strain DSM 23976 / ICMP 18418 / T49)</name>
    <dbReference type="NCBI Taxonomy" id="1303518"/>
    <lineage>
        <taxon>Bacteria</taxon>
        <taxon>Bacillati</taxon>
        <taxon>Armatimonadota</taxon>
        <taxon>Chthonomonadia</taxon>
        <taxon>Chthonomonadales</taxon>
        <taxon>Chthonomonadaceae</taxon>
        <taxon>Chthonomonas</taxon>
    </lineage>
</organism>
<dbReference type="eggNOG" id="COG4447">
    <property type="taxonomic scope" value="Bacteria"/>
</dbReference>
<dbReference type="InterPro" id="IPR015943">
    <property type="entry name" value="WD40/YVTN_repeat-like_dom_sf"/>
</dbReference>
<keyword evidence="2" id="KW-0604">Photosystem II</keyword>
<dbReference type="HOGENOM" id="CLU_854742_0_0_0"/>
<accession>S0EVX1</accession>
<dbReference type="Proteomes" id="UP000014227">
    <property type="component" value="Chromosome I"/>
</dbReference>
<dbReference type="SUPFAM" id="SSF50939">
    <property type="entry name" value="Sialidases"/>
    <property type="match status" value="1"/>
</dbReference>
<keyword evidence="5" id="KW-1185">Reference proteome</keyword>
<dbReference type="PANTHER" id="PTHR47199">
    <property type="entry name" value="PHOTOSYSTEM II STABILITY/ASSEMBLY FACTOR HCF136, CHLOROPLASTIC"/>
    <property type="match status" value="1"/>
</dbReference>
<dbReference type="CDD" id="cd15482">
    <property type="entry name" value="Sialidase_non-viral"/>
    <property type="match status" value="1"/>
</dbReference>
<dbReference type="KEGG" id="ccz:CCALI_02149"/>
<evidence type="ECO:0000313" key="4">
    <source>
        <dbReference type="EMBL" id="CCW35956.1"/>
    </source>
</evidence>
<dbReference type="InterPro" id="IPR036278">
    <property type="entry name" value="Sialidase_sf"/>
</dbReference>
<dbReference type="PATRIC" id="fig|1303518.3.peg.2225"/>
<dbReference type="SUPFAM" id="SSF110296">
    <property type="entry name" value="Oligoxyloglucan reducing end-specific cellobiohydrolase"/>
    <property type="match status" value="1"/>
</dbReference>